<protein>
    <submittedName>
        <fullName evidence="1">Uncharacterized protein</fullName>
    </submittedName>
</protein>
<keyword evidence="2" id="KW-1185">Reference proteome</keyword>
<organism evidence="1 2">
    <name type="scientific">Parelaphostrongylus tenuis</name>
    <name type="common">Meningeal worm</name>
    <dbReference type="NCBI Taxonomy" id="148309"/>
    <lineage>
        <taxon>Eukaryota</taxon>
        <taxon>Metazoa</taxon>
        <taxon>Ecdysozoa</taxon>
        <taxon>Nematoda</taxon>
        <taxon>Chromadorea</taxon>
        <taxon>Rhabditida</taxon>
        <taxon>Rhabditina</taxon>
        <taxon>Rhabditomorpha</taxon>
        <taxon>Strongyloidea</taxon>
        <taxon>Metastrongylidae</taxon>
        <taxon>Parelaphostrongylus</taxon>
    </lineage>
</organism>
<evidence type="ECO:0000313" key="1">
    <source>
        <dbReference type="EMBL" id="KAJ1373037.1"/>
    </source>
</evidence>
<evidence type="ECO:0000313" key="2">
    <source>
        <dbReference type="Proteomes" id="UP001196413"/>
    </source>
</evidence>
<accession>A0AAD5RB08</accession>
<dbReference type="EMBL" id="JAHQIW010007219">
    <property type="protein sequence ID" value="KAJ1373037.1"/>
    <property type="molecule type" value="Genomic_DNA"/>
</dbReference>
<proteinExistence type="predicted"/>
<reference evidence="1" key="1">
    <citation type="submission" date="2021-06" db="EMBL/GenBank/DDBJ databases">
        <title>Parelaphostrongylus tenuis whole genome reference sequence.</title>
        <authorList>
            <person name="Garwood T.J."/>
            <person name="Larsen P.A."/>
            <person name="Fountain-Jones N.M."/>
            <person name="Garbe J.R."/>
            <person name="Macchietto M.G."/>
            <person name="Kania S.A."/>
            <person name="Gerhold R.W."/>
            <person name="Richards J.E."/>
            <person name="Wolf T.M."/>
        </authorList>
    </citation>
    <scope>NUCLEOTIDE SEQUENCE</scope>
    <source>
        <strain evidence="1">MNPRO001-30</strain>
        <tissue evidence="1">Meninges</tissue>
    </source>
</reference>
<dbReference type="Proteomes" id="UP001196413">
    <property type="component" value="Unassembled WGS sequence"/>
</dbReference>
<dbReference type="AlphaFoldDB" id="A0AAD5RB08"/>
<sequence>MAEDLELIFRSEPWNPQNRLILNSYQERSTVLAQGLHYTKPNDFGDNDITEHGLSGYRYPLFTTPKFVNDPDKVSHLSNSM</sequence>
<comment type="caution">
    <text evidence="1">The sequence shown here is derived from an EMBL/GenBank/DDBJ whole genome shotgun (WGS) entry which is preliminary data.</text>
</comment>
<gene>
    <name evidence="1" type="ORF">KIN20_035364</name>
</gene>
<name>A0AAD5RB08_PARTN</name>